<feature type="compositionally biased region" description="Low complexity" evidence="1">
    <location>
        <begin position="143"/>
        <end position="153"/>
    </location>
</feature>
<keyword evidence="3" id="KW-1185">Reference proteome</keyword>
<evidence type="ECO:0000313" key="2">
    <source>
        <dbReference type="EMBL" id="PLW05227.1"/>
    </source>
</evidence>
<proteinExistence type="predicted"/>
<reference evidence="2 3" key="1">
    <citation type="submission" date="2017-11" db="EMBL/GenBank/DDBJ databases">
        <title>De novo assembly and phasing of dikaryotic genomes from two isolates of Puccinia coronata f. sp. avenae, the causal agent of oat crown rust.</title>
        <authorList>
            <person name="Miller M.E."/>
            <person name="Zhang Y."/>
            <person name="Omidvar V."/>
            <person name="Sperschneider J."/>
            <person name="Schwessinger B."/>
            <person name="Raley C."/>
            <person name="Palmer J.M."/>
            <person name="Garnica D."/>
            <person name="Upadhyaya N."/>
            <person name="Rathjen J."/>
            <person name="Taylor J.M."/>
            <person name="Park R.F."/>
            <person name="Dodds P.N."/>
            <person name="Hirsch C.D."/>
            <person name="Kianian S.F."/>
            <person name="Figueroa M."/>
        </authorList>
    </citation>
    <scope>NUCLEOTIDE SEQUENCE [LARGE SCALE GENOMIC DNA]</scope>
    <source>
        <strain evidence="2">12NC29</strain>
    </source>
</reference>
<sequence>MIPCEQQGCVNPSVQSIWPKKQNFQSAELHLLIEAICALTPSLQISNTGYSSPINCHSPRHDLHVNDPCGQSSNHARLMRDNSVPRQPDPSCSPDLHPPLSMERVQPLACDVVHPWEPSPVTGSPQCGSPKTKPILLLQNSMSAASSNNSNTSIPLQSLDSNSSKSETSNTSNGQLLPKKALTYWPRQTRKKKTWLLKTKTSKALDTIPENQEWRTQGAYQHNFLTSVLPETFEPKSVFENDSDSEDDVED</sequence>
<gene>
    <name evidence="2" type="ORF">PCANC_27596</name>
</gene>
<protein>
    <submittedName>
        <fullName evidence="2">Uncharacterized protein</fullName>
    </submittedName>
</protein>
<accession>A0A2N5RW73</accession>
<dbReference type="AlphaFoldDB" id="A0A2N5RW73"/>
<organism evidence="2 3">
    <name type="scientific">Puccinia coronata f. sp. avenae</name>
    <dbReference type="NCBI Taxonomy" id="200324"/>
    <lineage>
        <taxon>Eukaryota</taxon>
        <taxon>Fungi</taxon>
        <taxon>Dikarya</taxon>
        <taxon>Basidiomycota</taxon>
        <taxon>Pucciniomycotina</taxon>
        <taxon>Pucciniomycetes</taxon>
        <taxon>Pucciniales</taxon>
        <taxon>Pucciniaceae</taxon>
        <taxon>Puccinia</taxon>
    </lineage>
</organism>
<evidence type="ECO:0000313" key="3">
    <source>
        <dbReference type="Proteomes" id="UP000235388"/>
    </source>
</evidence>
<feature type="region of interest" description="Disordered" evidence="1">
    <location>
        <begin position="69"/>
        <end position="98"/>
    </location>
</feature>
<feature type="region of interest" description="Disordered" evidence="1">
    <location>
        <begin position="143"/>
        <end position="181"/>
    </location>
</feature>
<dbReference type="Proteomes" id="UP000235388">
    <property type="component" value="Unassembled WGS sequence"/>
</dbReference>
<dbReference type="EMBL" id="PGCJ01001472">
    <property type="protein sequence ID" value="PLW05227.1"/>
    <property type="molecule type" value="Genomic_DNA"/>
</dbReference>
<dbReference type="OrthoDB" id="2498861at2759"/>
<feature type="compositionally biased region" description="Low complexity" evidence="1">
    <location>
        <begin position="161"/>
        <end position="173"/>
    </location>
</feature>
<name>A0A2N5RW73_9BASI</name>
<comment type="caution">
    <text evidence="2">The sequence shown here is derived from an EMBL/GenBank/DDBJ whole genome shotgun (WGS) entry which is preliminary data.</text>
</comment>
<evidence type="ECO:0000256" key="1">
    <source>
        <dbReference type="SAM" id="MobiDB-lite"/>
    </source>
</evidence>